<dbReference type="Pfam" id="PF21448">
    <property type="entry name" value="DNMK"/>
    <property type="match status" value="1"/>
</dbReference>
<dbReference type="AlphaFoldDB" id="A0A9X4EB89"/>
<keyword evidence="3" id="KW-1185">Reference proteome</keyword>
<dbReference type="RefSeq" id="WP_274585837.1">
    <property type="nucleotide sequence ID" value="NZ_CP146598.1"/>
</dbReference>
<evidence type="ECO:0000313" key="1">
    <source>
        <dbReference type="EMBL" id="MDD9328793.1"/>
    </source>
</evidence>
<proteinExistence type="predicted"/>
<dbReference type="InterPro" id="IPR048444">
    <property type="entry name" value="DNMK"/>
</dbReference>
<dbReference type="EMBL" id="JAPQFL010000013">
    <property type="protein sequence ID" value="MDD9328793.1"/>
    <property type="molecule type" value="Genomic_DNA"/>
</dbReference>
<accession>A0A9X4EB89</accession>
<dbReference type="Proteomes" id="UP001149607">
    <property type="component" value="Chromosome"/>
</dbReference>
<evidence type="ECO:0000313" key="2">
    <source>
        <dbReference type="EMBL" id="WWY03118.1"/>
    </source>
</evidence>
<organism evidence="1">
    <name type="scientific">Neisseria leonii</name>
    <dbReference type="NCBI Taxonomy" id="2995413"/>
    <lineage>
        <taxon>Bacteria</taxon>
        <taxon>Pseudomonadati</taxon>
        <taxon>Pseudomonadota</taxon>
        <taxon>Betaproteobacteria</taxon>
        <taxon>Neisseriales</taxon>
        <taxon>Neisseriaceae</taxon>
        <taxon>Neisseria</taxon>
    </lineage>
</organism>
<protein>
    <submittedName>
        <fullName evidence="1">Uncharacterized protein</fullName>
    </submittedName>
</protein>
<evidence type="ECO:0000313" key="3">
    <source>
        <dbReference type="Proteomes" id="UP001149607"/>
    </source>
</evidence>
<reference evidence="1" key="1">
    <citation type="submission" date="2022-10" db="EMBL/GenBank/DDBJ databases">
        <authorList>
            <person name="Boutroux M."/>
        </authorList>
    </citation>
    <scope>NUCLEOTIDE SEQUENCE</scope>
    <source>
        <strain evidence="1">51.81</strain>
    </source>
</reference>
<reference evidence="2" key="2">
    <citation type="submission" date="2024-02" db="EMBL/GenBank/DDBJ databases">
        <title>Neisseria leonii sp. nov.</title>
        <authorList>
            <person name="Boutroux M."/>
            <person name="Favre-Rochex S."/>
            <person name="Gorgette O."/>
            <person name="Touak G."/>
            <person name="Muhle E."/>
            <person name="Chesneau O."/>
            <person name="Clermont D."/>
            <person name="Rahi P."/>
        </authorList>
    </citation>
    <scope>NUCLEOTIDE SEQUENCE</scope>
    <source>
        <strain evidence="2">51.81</strain>
    </source>
</reference>
<gene>
    <name evidence="1" type="ORF">ORY91_000062</name>
    <name evidence="2" type="ORF">V9W64_10630</name>
</gene>
<sequence length="187" mass="20926">MSRLIIGLTGKAGSGKSTAANIISRNFGFVQVSFAEPVKRAVKEIFGLSHWFDLNDPQVKDSLIPGTDVTYRHALQTLGTDWGRKMIAEDLWVDQVRRRLQYDYLNAVVTDVRFPDEAAMIRKMGGKIVHIERRNRSAAAGTDSHESEAGIEFRPRTDLKLDNNSNLQTFEAAVIRLVKDLYGGVYG</sequence>
<name>A0A9X4EB89_9NEIS</name>
<dbReference type="EMBL" id="CP146598">
    <property type="protein sequence ID" value="WWY03118.1"/>
    <property type="molecule type" value="Genomic_DNA"/>
</dbReference>
<dbReference type="SUPFAM" id="SSF52540">
    <property type="entry name" value="P-loop containing nucleoside triphosphate hydrolases"/>
    <property type="match status" value="1"/>
</dbReference>
<dbReference type="InterPro" id="IPR027417">
    <property type="entry name" value="P-loop_NTPase"/>
</dbReference>
<dbReference type="Gene3D" id="3.40.50.300">
    <property type="entry name" value="P-loop containing nucleotide triphosphate hydrolases"/>
    <property type="match status" value="2"/>
</dbReference>